<dbReference type="Gene3D" id="1.10.10.10">
    <property type="entry name" value="Winged helix-like DNA-binding domain superfamily/Winged helix DNA-binding domain"/>
    <property type="match status" value="1"/>
</dbReference>
<dbReference type="PANTHER" id="PTHR33164">
    <property type="entry name" value="TRANSCRIPTIONAL REGULATOR, MARR FAMILY"/>
    <property type="match status" value="1"/>
</dbReference>
<organism evidence="2 3">
    <name type="scientific">Rhodovulum sulfidophilum</name>
    <name type="common">Rhodobacter sulfidophilus</name>
    <dbReference type="NCBI Taxonomy" id="35806"/>
    <lineage>
        <taxon>Bacteria</taxon>
        <taxon>Pseudomonadati</taxon>
        <taxon>Pseudomonadota</taxon>
        <taxon>Alphaproteobacteria</taxon>
        <taxon>Rhodobacterales</taxon>
        <taxon>Paracoccaceae</taxon>
        <taxon>Rhodovulum</taxon>
    </lineage>
</organism>
<dbReference type="PANTHER" id="PTHR33164:SF95">
    <property type="entry name" value="TRANSCRIPTIONAL REGULATOR"/>
    <property type="match status" value="1"/>
</dbReference>
<dbReference type="GO" id="GO:0006950">
    <property type="term" value="P:response to stress"/>
    <property type="evidence" value="ECO:0007669"/>
    <property type="project" value="TreeGrafter"/>
</dbReference>
<dbReference type="SUPFAM" id="SSF46785">
    <property type="entry name" value="Winged helix' DNA-binding domain"/>
    <property type="match status" value="1"/>
</dbReference>
<dbReference type="Proteomes" id="UP000064912">
    <property type="component" value="Chromosome"/>
</dbReference>
<dbReference type="Pfam" id="PF01047">
    <property type="entry name" value="MarR"/>
    <property type="match status" value="1"/>
</dbReference>
<evidence type="ECO:0000313" key="2">
    <source>
        <dbReference type="EMBL" id="BAQ67865.1"/>
    </source>
</evidence>
<dbReference type="SMART" id="SM00347">
    <property type="entry name" value="HTH_MARR"/>
    <property type="match status" value="1"/>
</dbReference>
<dbReference type="PATRIC" id="fig|35806.4.peg.714"/>
<feature type="domain" description="HTH marR-type" evidence="1">
    <location>
        <begin position="12"/>
        <end position="145"/>
    </location>
</feature>
<dbReference type="eggNOG" id="COG1846">
    <property type="taxonomic scope" value="Bacteria"/>
</dbReference>
<dbReference type="AlphaFoldDB" id="A0A0D6AZ08"/>
<sequence>MISDPDPDFDLGEFLPYLLNQAAQETSAGFHAIYRAEYGMLRTEWRVMVHLGRYGEMSASEIGRLSMTHKAKISRAVRALEEKRFLHRSPDADDRRAEILSLTPEGHAALARLSARARAYGGDIEARFTDEERALLKSFLRRLATETA</sequence>
<name>A0A0D6AZ08_RHOSU</name>
<dbReference type="InterPro" id="IPR036388">
    <property type="entry name" value="WH-like_DNA-bd_sf"/>
</dbReference>
<accession>A0A0D6AZ08</accession>
<dbReference type="EMBL" id="AP014800">
    <property type="protein sequence ID" value="BAQ67865.1"/>
    <property type="molecule type" value="Genomic_DNA"/>
</dbReference>
<proteinExistence type="predicted"/>
<dbReference type="PROSITE" id="PS50995">
    <property type="entry name" value="HTH_MARR_2"/>
    <property type="match status" value="1"/>
</dbReference>
<dbReference type="GO" id="GO:0003700">
    <property type="term" value="F:DNA-binding transcription factor activity"/>
    <property type="evidence" value="ECO:0007669"/>
    <property type="project" value="InterPro"/>
</dbReference>
<gene>
    <name evidence="2" type="ORF">NHU_00697</name>
</gene>
<dbReference type="KEGG" id="rsu:NHU_00697"/>
<evidence type="ECO:0000313" key="3">
    <source>
        <dbReference type="Proteomes" id="UP000064912"/>
    </source>
</evidence>
<protein>
    <submittedName>
        <fullName evidence="2">Transcriptional regulator, MarR family</fullName>
    </submittedName>
</protein>
<reference evidence="2 3" key="1">
    <citation type="submission" date="2015-02" db="EMBL/GenBank/DDBJ databases">
        <title>Genome sequene of Rhodovulum sulfidophilum DSM 2351.</title>
        <authorList>
            <person name="Nagao N."/>
        </authorList>
    </citation>
    <scope>NUCLEOTIDE SEQUENCE [LARGE SCALE GENOMIC DNA]</scope>
    <source>
        <strain evidence="2 3">DSM 2351</strain>
    </source>
</reference>
<dbReference type="PRINTS" id="PR00598">
    <property type="entry name" value="HTHMARR"/>
</dbReference>
<dbReference type="InterPro" id="IPR036390">
    <property type="entry name" value="WH_DNA-bd_sf"/>
</dbReference>
<dbReference type="InterPro" id="IPR039422">
    <property type="entry name" value="MarR/SlyA-like"/>
</dbReference>
<evidence type="ECO:0000259" key="1">
    <source>
        <dbReference type="PROSITE" id="PS50995"/>
    </source>
</evidence>
<dbReference type="InterPro" id="IPR000835">
    <property type="entry name" value="HTH_MarR-typ"/>
</dbReference>